<dbReference type="InterPro" id="IPR040531">
    <property type="entry name" value="DUF5623"/>
</dbReference>
<dbReference type="Proteomes" id="UP001287445">
    <property type="component" value="Unassembled WGS sequence"/>
</dbReference>
<dbReference type="RefSeq" id="WP_319074799.1">
    <property type="nucleotide sequence ID" value="NZ_JAWWMZ010000007.1"/>
</dbReference>
<dbReference type="AlphaFoldDB" id="A0AAJ2R430"/>
<feature type="region of interest" description="Disordered" evidence="1">
    <location>
        <begin position="282"/>
        <end position="311"/>
    </location>
</feature>
<organism evidence="3 4">
    <name type="scientific">Delftia acidovorans</name>
    <name type="common">Pseudomonas acidovorans</name>
    <name type="synonym">Comamonas acidovorans</name>
    <dbReference type="NCBI Taxonomy" id="80866"/>
    <lineage>
        <taxon>Bacteria</taxon>
        <taxon>Pseudomonadati</taxon>
        <taxon>Pseudomonadota</taxon>
        <taxon>Betaproteobacteria</taxon>
        <taxon>Burkholderiales</taxon>
        <taxon>Comamonadaceae</taxon>
        <taxon>Delftia</taxon>
    </lineage>
</organism>
<dbReference type="EMBL" id="JAWWMZ010000007">
    <property type="protein sequence ID" value="MDX4955453.1"/>
    <property type="molecule type" value="Genomic_DNA"/>
</dbReference>
<accession>A0AAJ2R430</accession>
<name>A0AAJ2R430_DELAC</name>
<comment type="caution">
    <text evidence="3">The sequence shown here is derived from an EMBL/GenBank/DDBJ whole genome shotgun (WGS) entry which is preliminary data.</text>
</comment>
<evidence type="ECO:0000313" key="4">
    <source>
        <dbReference type="Proteomes" id="UP001287445"/>
    </source>
</evidence>
<gene>
    <name evidence="3" type="ORF">SGN30_18725</name>
</gene>
<protein>
    <submittedName>
        <fullName evidence="3">DUF5623 domain-containing protein</fullName>
    </submittedName>
</protein>
<sequence length="429" mass="48303">MLNTPPSTVDGLKRRAKKLSKALGIPLHQAQAHAAVVCGYQTFSHALKSLSGKPSAGNVPINSLKHRIYVSAWWTNKQTGQSGREVWWIDLSAPYSQLLTPAQMRLQGAFARITPIAEDHLFIDYRHDSQERARHYICRALRVWQFADATKLHPSTTHSRVYPDGKSSNAIPGRDHYSRWYDPTTKGYVFVDEPYEPAAQHKAAARAQWGEQHQFDIAKPKWPGMYMPGGESGSRLYLVASKRNGPPLAPLVKALNELPTPPVIEDWKGDSAHGLSHFVSPAEKAAQAKKPESPKTPSVRIPTPRGKQPNRMPIEVHERIGHLLKVVNADTHWRVGVHNRLQTLRGTLDSWILNEYSVMDLPFERFIEVYFGDGPPPQSVKTLPPHQRESHMASLLEVKRTLQAHYNPTKVRSLANSIDQMIKSLATWE</sequence>
<evidence type="ECO:0000259" key="2">
    <source>
        <dbReference type="Pfam" id="PF18536"/>
    </source>
</evidence>
<evidence type="ECO:0000256" key="1">
    <source>
        <dbReference type="SAM" id="MobiDB-lite"/>
    </source>
</evidence>
<dbReference type="Pfam" id="PF18536">
    <property type="entry name" value="DUF5623"/>
    <property type="match status" value="1"/>
</dbReference>
<feature type="domain" description="DUF5623" evidence="2">
    <location>
        <begin position="309"/>
        <end position="423"/>
    </location>
</feature>
<evidence type="ECO:0000313" key="3">
    <source>
        <dbReference type="EMBL" id="MDX4955453.1"/>
    </source>
</evidence>
<proteinExistence type="predicted"/>
<reference evidence="3" key="1">
    <citation type="submission" date="2023-11" db="EMBL/GenBank/DDBJ databases">
        <title>Identification and selenium tolerance of Delftia acidovorans R3-25.</title>
        <authorList>
            <person name="Zhang S."/>
            <person name="Liu Y."/>
            <person name="Guo Y."/>
        </authorList>
    </citation>
    <scope>NUCLEOTIDE SEQUENCE</scope>
    <source>
        <strain evidence="3">R3-25</strain>
    </source>
</reference>
<dbReference type="Gene3D" id="1.20.1260.40">
    <property type="match status" value="1"/>
</dbReference>